<accession>C6WS13</accession>
<dbReference type="SUPFAM" id="SSF46689">
    <property type="entry name" value="Homeodomain-like"/>
    <property type="match status" value="1"/>
</dbReference>
<dbReference type="Proteomes" id="UP000002213">
    <property type="component" value="Chromosome"/>
</dbReference>
<dbReference type="Gene3D" id="3.30.200.20">
    <property type="entry name" value="Phosphorylase Kinase, domain 1"/>
    <property type="match status" value="1"/>
</dbReference>
<dbReference type="SUPFAM" id="SSF53098">
    <property type="entry name" value="Ribonuclease H-like"/>
    <property type="match status" value="1"/>
</dbReference>
<reference evidence="3 4" key="1">
    <citation type="journal article" date="2009" name="Stand. Genomic Sci.">
        <title>Complete genome sequence of Actinosynnema mirum type strain (101).</title>
        <authorList>
            <person name="Land M."/>
            <person name="Lapidus A."/>
            <person name="Mayilraj S."/>
            <person name="Chen F."/>
            <person name="Copeland A."/>
            <person name="Del Rio T.G."/>
            <person name="Nolan M."/>
            <person name="Lucas S."/>
            <person name="Tice H."/>
            <person name="Cheng J.F."/>
            <person name="Chertkov O."/>
            <person name="Bruce D."/>
            <person name="Goodwin L."/>
            <person name="Pitluck S."/>
            <person name="Rohde M."/>
            <person name="Goker M."/>
            <person name="Pati A."/>
            <person name="Ivanova N."/>
            <person name="Mavromatis K."/>
            <person name="Chen A."/>
            <person name="Palaniappan K."/>
            <person name="Hauser L."/>
            <person name="Chang Y.J."/>
            <person name="Jeffries C.C."/>
            <person name="Brettin T."/>
            <person name="Detter J.C."/>
            <person name="Han C."/>
            <person name="Chain P."/>
            <person name="Tindall B.J."/>
            <person name="Bristow J."/>
            <person name="Eisen J.A."/>
            <person name="Markowitz V."/>
            <person name="Hugenholtz P."/>
            <person name="Kyrpides N.C."/>
            <person name="Klenk H.P."/>
        </authorList>
    </citation>
    <scope>NUCLEOTIDE SEQUENCE [LARGE SCALE GENOMIC DNA]</scope>
    <source>
        <strain evidence="4">ATCC 29888 / DSM 43827 / JCM 3225 / NBRC 14064 / NCIMB 13271 / NRRL B-12336 / IMRU 3971 / 101</strain>
    </source>
</reference>
<dbReference type="Pfam" id="PF01636">
    <property type="entry name" value="APH"/>
    <property type="match status" value="1"/>
</dbReference>
<evidence type="ECO:0000313" key="4">
    <source>
        <dbReference type="Proteomes" id="UP000002213"/>
    </source>
</evidence>
<keyword evidence="4" id="KW-1185">Reference proteome</keyword>
<dbReference type="InterPro" id="IPR012337">
    <property type="entry name" value="RNaseH-like_sf"/>
</dbReference>
<dbReference type="KEGG" id="ami:Amir_5010"/>
<dbReference type="InterPro" id="IPR047655">
    <property type="entry name" value="Transpos_IS630-like"/>
</dbReference>
<dbReference type="InterPro" id="IPR052702">
    <property type="entry name" value="MscS-like_channel"/>
</dbReference>
<evidence type="ECO:0000313" key="3">
    <source>
        <dbReference type="EMBL" id="ACU38833.1"/>
    </source>
</evidence>
<dbReference type="PANTHER" id="PTHR30347:SF1">
    <property type="entry name" value="MECHANOSENSITIVE CHANNEL MSCK"/>
    <property type="match status" value="1"/>
</dbReference>
<dbReference type="eggNOG" id="COG3335">
    <property type="taxonomic scope" value="Bacteria"/>
</dbReference>
<dbReference type="EMBL" id="CP001630">
    <property type="protein sequence ID" value="ACU38833.1"/>
    <property type="molecule type" value="Genomic_DNA"/>
</dbReference>
<dbReference type="HOGENOM" id="CLU_446123_0_0_11"/>
<dbReference type="GO" id="GO:0003676">
    <property type="term" value="F:nucleic acid binding"/>
    <property type="evidence" value="ECO:0007669"/>
    <property type="project" value="InterPro"/>
</dbReference>
<name>C6WS13_ACTMD</name>
<dbReference type="Pfam" id="PF13358">
    <property type="entry name" value="DDE_3"/>
    <property type="match status" value="1"/>
</dbReference>
<dbReference type="OrthoDB" id="2375382at2"/>
<dbReference type="STRING" id="446462.Amir_5010"/>
<dbReference type="eggNOG" id="COG3173">
    <property type="taxonomic scope" value="Bacteria"/>
</dbReference>
<protein>
    <submittedName>
        <fullName evidence="3">Aminoglycoside phosphotransferase</fullName>
    </submittedName>
</protein>
<dbReference type="Gene3D" id="3.90.1200.10">
    <property type="match status" value="1"/>
</dbReference>
<dbReference type="PANTHER" id="PTHR30347">
    <property type="entry name" value="POTASSIUM CHANNEL RELATED"/>
    <property type="match status" value="1"/>
</dbReference>
<feature type="domain" description="Tc1-like transposase DDE" evidence="2">
    <location>
        <begin position="176"/>
        <end position="317"/>
    </location>
</feature>
<sequence length="626" mass="69665">MARTGRPKAELVLGQDERAALEGWVRRRSTPQAWALRCRIVLACAEGATNKDVAARLGSTPHAVGRWRARFLRYRIAGLGDMPRSGGPRRIDDGQVAELVAATLERRPDNATHWSTRSMAERTGLSQSTVSRIWRAFGLQPHRVETFKLSTDPYFVDKVYDVVGLYLDPPERALVFCVDEKSQIQALDRSQPVLPMMPAVPERQTADYVRNGTTTLFAALDVATGKVIGSLNRRHRTEEFKAFLSTLDKEVPAGLEVHLVCDNYATHKTPAVKRWLVSHPRFHLHFTPTGSSWLNLVERWFAELTTKRLRRGVHTSVQALETDIRDWIAAWNSNPKPYVWTRTADQILERLAGYLNRIPDSGDQDAPVPDLRGFADAHLPGRAGPRRVVPLGSGLDNTAHLVDGEFVVRRRHDGDQSDEARLLAEVAARSPLPTPVPLAVDGPWMAYRLLPGRALLDVLPLDAATTLDLARRLVDFVALVRTWDLPAPEDPPDLPALLAGAADDHAALGLRDPAVERFLATPPPPPPDELAFAHNDLGAEHVLVDVDTAVTGVVDWTDAARCDPASDLGLLHRDLGPAVLPLIPEPLRERAVFHARRSALEMLRYGVEHDRPLYARRAREAHRWLF</sequence>
<dbReference type="InterPro" id="IPR002575">
    <property type="entry name" value="Aminoglycoside_PTrfase"/>
</dbReference>
<feature type="domain" description="Aminoglycoside phosphotransferase" evidence="1">
    <location>
        <begin position="388"/>
        <end position="578"/>
    </location>
</feature>
<dbReference type="GO" id="GO:0016740">
    <property type="term" value="F:transferase activity"/>
    <property type="evidence" value="ECO:0007669"/>
    <property type="project" value="UniProtKB-KW"/>
</dbReference>
<gene>
    <name evidence="3" type="ordered locus">Amir_5010</name>
</gene>
<proteinExistence type="predicted"/>
<dbReference type="SUPFAM" id="SSF56112">
    <property type="entry name" value="Protein kinase-like (PK-like)"/>
    <property type="match status" value="1"/>
</dbReference>
<dbReference type="InterPro" id="IPR036397">
    <property type="entry name" value="RNaseH_sf"/>
</dbReference>
<evidence type="ECO:0000259" key="1">
    <source>
        <dbReference type="Pfam" id="PF01636"/>
    </source>
</evidence>
<dbReference type="InterPro" id="IPR038717">
    <property type="entry name" value="Tc1-like_DDE_dom"/>
</dbReference>
<keyword evidence="3" id="KW-0808">Transferase</keyword>
<evidence type="ECO:0000259" key="2">
    <source>
        <dbReference type="Pfam" id="PF13358"/>
    </source>
</evidence>
<dbReference type="InterPro" id="IPR011009">
    <property type="entry name" value="Kinase-like_dom_sf"/>
</dbReference>
<dbReference type="eggNOG" id="COG3415">
    <property type="taxonomic scope" value="Bacteria"/>
</dbReference>
<organism evidence="3 4">
    <name type="scientific">Actinosynnema mirum (strain ATCC 29888 / DSM 43827 / JCM 3225 / NBRC 14064 / NCIMB 13271 / NRRL B-12336 / IMRU 3971 / 101)</name>
    <dbReference type="NCBI Taxonomy" id="446462"/>
    <lineage>
        <taxon>Bacteria</taxon>
        <taxon>Bacillati</taxon>
        <taxon>Actinomycetota</taxon>
        <taxon>Actinomycetes</taxon>
        <taxon>Pseudonocardiales</taxon>
        <taxon>Pseudonocardiaceae</taxon>
        <taxon>Actinosynnema</taxon>
    </lineage>
</organism>
<dbReference type="InterPro" id="IPR009057">
    <property type="entry name" value="Homeodomain-like_sf"/>
</dbReference>
<dbReference type="NCBIfam" id="NF033545">
    <property type="entry name" value="transpos_IS630"/>
    <property type="match status" value="1"/>
</dbReference>
<dbReference type="Pfam" id="PF13565">
    <property type="entry name" value="HTH_32"/>
    <property type="match status" value="1"/>
</dbReference>
<dbReference type="Gene3D" id="3.30.420.10">
    <property type="entry name" value="Ribonuclease H-like superfamily/Ribonuclease H"/>
    <property type="match status" value="1"/>
</dbReference>
<dbReference type="AlphaFoldDB" id="C6WS13"/>